<evidence type="ECO:0000256" key="2">
    <source>
        <dbReference type="SAM" id="Phobius"/>
    </source>
</evidence>
<dbReference type="InterPro" id="IPR007436">
    <property type="entry name" value="DUF485"/>
</dbReference>
<keyword evidence="2" id="KW-0812">Transmembrane</keyword>
<proteinExistence type="predicted"/>
<dbReference type="PANTHER" id="PTHR38441:SF1">
    <property type="entry name" value="MEMBRANE PROTEIN"/>
    <property type="match status" value="1"/>
</dbReference>
<sequence length="177" mass="19273">MEKSQRRDAVTVRLTDAHRAGKAGAGAGGEPDGPVRDPSGIYREVQGSAVFREVRRRYRRFAFPATAAFLAWYLAYVLTAIAAPEVMARPVTGALNVAILAGLAQFASTFLLAWAYARHARLRRDPAAQELRWAVTVETLRAGGLGQQRPALTSGRPPEGQAPGIVLPGQRRRGDRW</sequence>
<keyword evidence="2" id="KW-0472">Membrane</keyword>
<evidence type="ECO:0000313" key="4">
    <source>
        <dbReference type="Proteomes" id="UP000556084"/>
    </source>
</evidence>
<protein>
    <submittedName>
        <fullName evidence="3">Uncharacterized membrane protein (DUF485 family)</fullName>
    </submittedName>
</protein>
<feature type="transmembrane region" description="Helical" evidence="2">
    <location>
        <begin position="95"/>
        <end position="117"/>
    </location>
</feature>
<feature type="compositionally biased region" description="Basic and acidic residues" evidence="1">
    <location>
        <begin position="1"/>
        <end position="19"/>
    </location>
</feature>
<accession>A0A7W7LUB1</accession>
<keyword evidence="4" id="KW-1185">Reference proteome</keyword>
<dbReference type="Proteomes" id="UP000556084">
    <property type="component" value="Unassembled WGS sequence"/>
</dbReference>
<dbReference type="RefSeq" id="WP_184351597.1">
    <property type="nucleotide sequence ID" value="NZ_JACHJH010000009.1"/>
</dbReference>
<dbReference type="PANTHER" id="PTHR38441">
    <property type="entry name" value="INTEGRAL MEMBRANE PROTEIN-RELATED"/>
    <property type="match status" value="1"/>
</dbReference>
<evidence type="ECO:0000256" key="1">
    <source>
        <dbReference type="SAM" id="MobiDB-lite"/>
    </source>
</evidence>
<feature type="transmembrane region" description="Helical" evidence="2">
    <location>
        <begin position="61"/>
        <end position="83"/>
    </location>
</feature>
<keyword evidence="2" id="KW-1133">Transmembrane helix</keyword>
<gene>
    <name evidence="3" type="ORF">FHS39_004860</name>
</gene>
<reference evidence="3 4" key="1">
    <citation type="submission" date="2020-08" db="EMBL/GenBank/DDBJ databases">
        <title>Genomic Encyclopedia of Type Strains, Phase III (KMG-III): the genomes of soil and plant-associated and newly described type strains.</title>
        <authorList>
            <person name="Whitman W."/>
        </authorList>
    </citation>
    <scope>NUCLEOTIDE SEQUENCE [LARGE SCALE GENOMIC DNA]</scope>
    <source>
        <strain evidence="3 4">CECT 3266</strain>
    </source>
</reference>
<name>A0A7W7LUB1_9ACTN</name>
<dbReference type="Pfam" id="PF04341">
    <property type="entry name" value="DUF485"/>
    <property type="match status" value="1"/>
</dbReference>
<feature type="region of interest" description="Disordered" evidence="1">
    <location>
        <begin position="147"/>
        <end position="177"/>
    </location>
</feature>
<organism evidence="3 4">
    <name type="scientific">Streptomyces olivoverticillatus</name>
    <dbReference type="NCBI Taxonomy" id="66427"/>
    <lineage>
        <taxon>Bacteria</taxon>
        <taxon>Bacillati</taxon>
        <taxon>Actinomycetota</taxon>
        <taxon>Actinomycetes</taxon>
        <taxon>Kitasatosporales</taxon>
        <taxon>Streptomycetaceae</taxon>
        <taxon>Streptomyces</taxon>
    </lineage>
</organism>
<dbReference type="AlphaFoldDB" id="A0A7W7LUB1"/>
<feature type="region of interest" description="Disordered" evidence="1">
    <location>
        <begin position="1"/>
        <end position="38"/>
    </location>
</feature>
<evidence type="ECO:0000313" key="3">
    <source>
        <dbReference type="EMBL" id="MBB4895781.1"/>
    </source>
</evidence>
<dbReference type="EMBL" id="JACHJH010000009">
    <property type="protein sequence ID" value="MBB4895781.1"/>
    <property type="molecule type" value="Genomic_DNA"/>
</dbReference>
<comment type="caution">
    <text evidence="3">The sequence shown here is derived from an EMBL/GenBank/DDBJ whole genome shotgun (WGS) entry which is preliminary data.</text>
</comment>